<name>A0A4P7BZ57_9GAMM</name>
<dbReference type="OrthoDB" id="9779730at2"/>
<dbReference type="InterPro" id="IPR011611">
    <property type="entry name" value="PfkB_dom"/>
</dbReference>
<dbReference type="KEGG" id="nwr:E3U44_04205"/>
<dbReference type="GO" id="GO:0016301">
    <property type="term" value="F:kinase activity"/>
    <property type="evidence" value="ECO:0007669"/>
    <property type="project" value="UniProtKB-KW"/>
</dbReference>
<organism evidence="7 8">
    <name type="scientific">Nitrosococcus wardiae</name>
    <dbReference type="NCBI Taxonomy" id="1814290"/>
    <lineage>
        <taxon>Bacteria</taxon>
        <taxon>Pseudomonadati</taxon>
        <taxon>Pseudomonadota</taxon>
        <taxon>Gammaproteobacteria</taxon>
        <taxon>Chromatiales</taxon>
        <taxon>Chromatiaceae</taxon>
        <taxon>Nitrosococcus</taxon>
    </lineage>
</organism>
<evidence type="ECO:0000256" key="2">
    <source>
        <dbReference type="ARBA" id="ARBA00022679"/>
    </source>
</evidence>
<dbReference type="PANTHER" id="PTHR43085:SF1">
    <property type="entry name" value="PSEUDOURIDINE KINASE-RELATED"/>
    <property type="match status" value="1"/>
</dbReference>
<proteinExistence type="inferred from homology"/>
<dbReference type="Proteomes" id="UP000294325">
    <property type="component" value="Chromosome"/>
</dbReference>
<dbReference type="EMBL" id="CP038033">
    <property type="protein sequence ID" value="QBQ53802.1"/>
    <property type="molecule type" value="Genomic_DNA"/>
</dbReference>
<evidence type="ECO:0000256" key="1">
    <source>
        <dbReference type="ARBA" id="ARBA00010688"/>
    </source>
</evidence>
<dbReference type="GO" id="GO:0005524">
    <property type="term" value="F:ATP binding"/>
    <property type="evidence" value="ECO:0007669"/>
    <property type="project" value="UniProtKB-KW"/>
</dbReference>
<accession>A0A4P7BZ57</accession>
<dbReference type="RefSeq" id="WP_134356812.1">
    <property type="nucleotide sequence ID" value="NZ_CP038033.1"/>
</dbReference>
<evidence type="ECO:0000256" key="5">
    <source>
        <dbReference type="ARBA" id="ARBA00022840"/>
    </source>
</evidence>
<dbReference type="SUPFAM" id="SSF53613">
    <property type="entry name" value="Ribokinase-like"/>
    <property type="match status" value="1"/>
</dbReference>
<protein>
    <submittedName>
        <fullName evidence="7">Carbohydrate kinase</fullName>
    </submittedName>
</protein>
<dbReference type="InterPro" id="IPR029056">
    <property type="entry name" value="Ribokinase-like"/>
</dbReference>
<keyword evidence="4 7" id="KW-0418">Kinase</keyword>
<keyword evidence="2" id="KW-0808">Transferase</keyword>
<dbReference type="Pfam" id="PF00294">
    <property type="entry name" value="PfkB"/>
    <property type="match status" value="1"/>
</dbReference>
<keyword evidence="8" id="KW-1185">Reference proteome</keyword>
<dbReference type="InterPro" id="IPR050306">
    <property type="entry name" value="PfkB_Carbo_kinase"/>
</dbReference>
<reference evidence="7 8" key="1">
    <citation type="submission" date="2019-03" db="EMBL/GenBank/DDBJ databases">
        <title>The genome sequence of Nitrosococcus wardiae strain D1FHST reveals the archetypal metabolic capacity of ammonia-oxidizing Gammaproteobacteria.</title>
        <authorList>
            <person name="Wang L."/>
            <person name="Lim C.K."/>
            <person name="Hanson T.E."/>
            <person name="Dang H."/>
            <person name="Klotz M.G."/>
        </authorList>
    </citation>
    <scope>NUCLEOTIDE SEQUENCE [LARGE SCALE GENOMIC DNA]</scope>
    <source>
        <strain evidence="7 8">D1FHS</strain>
    </source>
</reference>
<evidence type="ECO:0000313" key="8">
    <source>
        <dbReference type="Proteomes" id="UP000294325"/>
    </source>
</evidence>
<evidence type="ECO:0000256" key="4">
    <source>
        <dbReference type="ARBA" id="ARBA00022777"/>
    </source>
</evidence>
<dbReference type="PANTHER" id="PTHR43085">
    <property type="entry name" value="HEXOKINASE FAMILY MEMBER"/>
    <property type="match status" value="1"/>
</dbReference>
<dbReference type="CDD" id="cd01167">
    <property type="entry name" value="bac_FRK"/>
    <property type="match status" value="1"/>
</dbReference>
<evidence type="ECO:0000313" key="7">
    <source>
        <dbReference type="EMBL" id="QBQ53802.1"/>
    </source>
</evidence>
<gene>
    <name evidence="7" type="ORF">E3U44_04205</name>
</gene>
<keyword evidence="3" id="KW-0547">Nucleotide-binding</keyword>
<evidence type="ECO:0000259" key="6">
    <source>
        <dbReference type="Pfam" id="PF00294"/>
    </source>
</evidence>
<feature type="domain" description="Carbohydrate kinase PfkB" evidence="6">
    <location>
        <begin position="24"/>
        <end position="289"/>
    </location>
</feature>
<evidence type="ECO:0000256" key="3">
    <source>
        <dbReference type="ARBA" id="ARBA00022741"/>
    </source>
</evidence>
<sequence>MEEQPLPRPFVFGEVLFDCFPDGVQVLGGAPFNVAWHLQGLGLAPLLISRVGTDEHGQRVLAAMGTWDMDCGAVQQDPIHPTGKVEITLQGGQPSFNILPDQAYDFIDPDPLLKQLPSKSPPLLYRGTLAVRSPTSRRALETLSKMGDPPIFLDLNLRSPWWQYNLIEQALHTARWAKLNDAELFTLLEKRAENQEELVKLAQSVCHRFQLEWLLITLGEKGALLVVADNQFHWAKANPVKVVDTVGAGDAFSAVMIQALLQNWPLKQALERGVAFAAAVCTMQGAVTQDPQFYAGFMANWQEA</sequence>
<keyword evidence="5" id="KW-0067">ATP-binding</keyword>
<dbReference type="AlphaFoldDB" id="A0A4P7BZ57"/>
<dbReference type="Gene3D" id="3.40.1190.20">
    <property type="match status" value="1"/>
</dbReference>
<comment type="similarity">
    <text evidence="1">Belongs to the carbohydrate kinase PfkB family.</text>
</comment>